<organism evidence="2 3">
    <name type="scientific">Cytospora schulzeri</name>
    <dbReference type="NCBI Taxonomy" id="448051"/>
    <lineage>
        <taxon>Eukaryota</taxon>
        <taxon>Fungi</taxon>
        <taxon>Dikarya</taxon>
        <taxon>Ascomycota</taxon>
        <taxon>Pezizomycotina</taxon>
        <taxon>Sordariomycetes</taxon>
        <taxon>Sordariomycetidae</taxon>
        <taxon>Diaporthales</taxon>
        <taxon>Cytosporaceae</taxon>
        <taxon>Cytospora</taxon>
    </lineage>
</organism>
<sequence>MEHQITETLLPRPGRGSDTDSYIYEFIDPKKDEIRIMSLLPGHFDDEINIQLETVCLFSDPPPHYDALSYVWGTEKCPTPALVNGKSFTITSNLDVVLRYFRDNAVAKTLWVDAVCINQKDNAEKGPQVQMMGQIYFKAAQVLIWLGPAADGSDGLLGYISSEEVEVIEQGPVDQALQDAALALMRRPWFTRMWVLQEFAMARLDPVLCCGRRTIPFSSLYRPIKSILESLEGVGLGAIERTQLKRLLGKDWHNVVKSVEGIEGLNTWDLGELRAKLLSLLLLRVLSDRTAFVEHLKELPSRVLGVPTEDGGRRVFSDGSSTSGYVKISHTDGEVSIYDDYYRFPMLLCHSAGLYATDPRDKVFGLLGMSKFLGEPILADYNKTKRQVYSEAFSVVIRNGLDVSYNMWHIAGSEKTGLPSWVPDLEHDLFGGSTTRKEDDAMKTALRSSSHGVPLATFSNDYQTLHAGGLELGCVHAAFYQPITCIVDRHEASQGESDTYEMWDEVKALIKEKNTPTRTVAYSLFKELEDDPDEEETIRVVSMICGQDDTGPREGRDRLTKDKVILVQQQAFVYCLTNTLFFTDTGRVGLIRGRVRKGDVVAALFGIGMPFVLRRDSSPSTVQLEGLDRKEQTQETSYEMVGMCHIGEHEYGHPEIPRDVEEGDLYRKYGFKTFVID</sequence>
<dbReference type="EMBL" id="LKEA01000002">
    <property type="protein sequence ID" value="ROW10976.1"/>
    <property type="molecule type" value="Genomic_DNA"/>
</dbReference>
<name>A0A423X5D8_9PEZI</name>
<dbReference type="Pfam" id="PF06985">
    <property type="entry name" value="HET"/>
    <property type="match status" value="1"/>
</dbReference>
<feature type="domain" description="Heterokaryon incompatibility" evidence="1">
    <location>
        <begin position="65"/>
        <end position="198"/>
    </location>
</feature>
<comment type="caution">
    <text evidence="2">The sequence shown here is derived from an EMBL/GenBank/DDBJ whole genome shotgun (WGS) entry which is preliminary data.</text>
</comment>
<accession>A0A423X5D8</accession>
<dbReference type="InterPro" id="IPR010730">
    <property type="entry name" value="HET"/>
</dbReference>
<dbReference type="PANTHER" id="PTHR24148">
    <property type="entry name" value="ANKYRIN REPEAT DOMAIN-CONTAINING PROTEIN 39 HOMOLOG-RELATED"/>
    <property type="match status" value="1"/>
</dbReference>
<proteinExistence type="predicted"/>
<dbReference type="PANTHER" id="PTHR24148:SF82">
    <property type="entry name" value="HETEROKARYON INCOMPATIBILITY DOMAIN-CONTAINING PROTEIN"/>
    <property type="match status" value="1"/>
</dbReference>
<dbReference type="InterPro" id="IPR052895">
    <property type="entry name" value="HetReg/Transcr_Mod"/>
</dbReference>
<evidence type="ECO:0000259" key="1">
    <source>
        <dbReference type="Pfam" id="PF06985"/>
    </source>
</evidence>
<evidence type="ECO:0000313" key="2">
    <source>
        <dbReference type="EMBL" id="ROW10976.1"/>
    </source>
</evidence>
<gene>
    <name evidence="2" type="ORF">VMCG_00876</name>
</gene>
<protein>
    <recommendedName>
        <fullName evidence="1">Heterokaryon incompatibility domain-containing protein</fullName>
    </recommendedName>
</protein>
<dbReference type="Proteomes" id="UP000283895">
    <property type="component" value="Unassembled WGS sequence"/>
</dbReference>
<keyword evidence="3" id="KW-1185">Reference proteome</keyword>
<reference evidence="2 3" key="1">
    <citation type="submission" date="2015-09" db="EMBL/GenBank/DDBJ databases">
        <title>Host preference determinants of Valsa canker pathogens revealed by comparative genomics.</title>
        <authorList>
            <person name="Yin Z."/>
            <person name="Huang L."/>
        </authorList>
    </citation>
    <scope>NUCLEOTIDE SEQUENCE [LARGE SCALE GENOMIC DNA]</scope>
    <source>
        <strain evidence="2 3">03-1</strain>
    </source>
</reference>
<dbReference type="OrthoDB" id="2157530at2759"/>
<dbReference type="STRING" id="356882.A0A423X5D8"/>
<dbReference type="AlphaFoldDB" id="A0A423X5D8"/>
<evidence type="ECO:0000313" key="3">
    <source>
        <dbReference type="Proteomes" id="UP000283895"/>
    </source>
</evidence>